<feature type="transmembrane region" description="Helical" evidence="6">
    <location>
        <begin position="5"/>
        <end position="22"/>
    </location>
</feature>
<dbReference type="Pfam" id="PF14559">
    <property type="entry name" value="TPR_19"/>
    <property type="match status" value="1"/>
</dbReference>
<evidence type="ECO:0000256" key="1">
    <source>
        <dbReference type="ARBA" id="ARBA00004370"/>
    </source>
</evidence>
<dbReference type="InterPro" id="IPR010817">
    <property type="entry name" value="HemY_N"/>
</dbReference>
<evidence type="ECO:0000256" key="2">
    <source>
        <dbReference type="ARBA" id="ARBA00022692"/>
    </source>
</evidence>
<protein>
    <submittedName>
        <fullName evidence="8">Heme biosynthesis protein HemY</fullName>
    </submittedName>
</protein>
<dbReference type="Proteomes" id="UP000315252">
    <property type="component" value="Unassembled WGS sequence"/>
</dbReference>
<comment type="caution">
    <text evidence="8">The sequence shown here is derived from an EMBL/GenBank/DDBJ whole genome shotgun (WGS) entry which is preliminary data.</text>
</comment>
<dbReference type="OrthoDB" id="9798343at2"/>
<keyword evidence="4 6" id="KW-0472">Membrane</keyword>
<dbReference type="GO" id="GO:0016020">
    <property type="term" value="C:membrane"/>
    <property type="evidence" value="ECO:0007669"/>
    <property type="project" value="UniProtKB-SubCell"/>
</dbReference>
<feature type="transmembrane region" description="Helical" evidence="6">
    <location>
        <begin position="42"/>
        <end position="63"/>
    </location>
</feature>
<dbReference type="Gene3D" id="1.25.40.10">
    <property type="entry name" value="Tetratricopeptide repeat domain"/>
    <property type="match status" value="1"/>
</dbReference>
<dbReference type="EMBL" id="VHSH01000004">
    <property type="protein sequence ID" value="TQV79730.1"/>
    <property type="molecule type" value="Genomic_DNA"/>
</dbReference>
<proteinExistence type="predicted"/>
<dbReference type="SUPFAM" id="SSF48452">
    <property type="entry name" value="TPR-like"/>
    <property type="match status" value="1"/>
</dbReference>
<reference evidence="8 9" key="1">
    <citation type="submission" date="2019-06" db="EMBL/GenBank/DDBJ databases">
        <title>Whole genome sequence for Rhodospirillaceae sp. R148.</title>
        <authorList>
            <person name="Wang G."/>
        </authorList>
    </citation>
    <scope>NUCLEOTIDE SEQUENCE [LARGE SCALE GENOMIC DNA]</scope>
    <source>
        <strain evidence="8 9">R148</strain>
    </source>
</reference>
<accession>A0A545TR82</accession>
<dbReference type="AlphaFoldDB" id="A0A545TR82"/>
<dbReference type="RefSeq" id="WP_142896910.1">
    <property type="nucleotide sequence ID" value="NZ_ML660055.1"/>
</dbReference>
<feature type="domain" description="HemY N-terminal" evidence="7">
    <location>
        <begin position="26"/>
        <end position="133"/>
    </location>
</feature>
<sequence length="488" mass="53881">MIRALLLFLKIAIVVGIFVWFAQNPGQFSMQWMGYQVDFNNAAFLVVVVFLAIVISVVGYLIWRFILNAPGGFGAARRERRRRKGYQALTQGMVAVAAGESELANKLSRKADALLEEPPLTMLLSAQAAQLNGDDTAARRYFEAMLENEETRFFGLRGLLMQAQRSGDTQAALEYTRKAHAMKPRSEWVLTNLFELSEETGDLESAEQALRQAAKHKAMPEAEATRKRAVIQLTRARAAHQAGEIQNALTWARDAHSLAPDLVPATLLLARAAMDANRRREAVKNLERAWPVSPHPDLARAYLELWPEDTEVQRVSRLEKYVAARADHIESRLIVAEISLDARLWGEARAKLNQAMEAASSSLEHPESADISALPGRRLCRLMARLEQEEHGDGDAARQWLQRASEAAPDTAWVCNSCGAVATQWDPHCGACATFDSLRWQNPPHVEATYLALEHDASEATGGAPDAVLPPPANDGKTAPVITSAVQR</sequence>
<feature type="region of interest" description="Disordered" evidence="5">
    <location>
        <begin position="460"/>
        <end position="488"/>
    </location>
</feature>
<evidence type="ECO:0000313" key="9">
    <source>
        <dbReference type="Proteomes" id="UP000315252"/>
    </source>
</evidence>
<dbReference type="InterPro" id="IPR011990">
    <property type="entry name" value="TPR-like_helical_dom_sf"/>
</dbReference>
<keyword evidence="3 6" id="KW-1133">Transmembrane helix</keyword>
<name>A0A545TR82_9PROT</name>
<evidence type="ECO:0000256" key="5">
    <source>
        <dbReference type="SAM" id="MobiDB-lite"/>
    </source>
</evidence>
<dbReference type="Pfam" id="PF07219">
    <property type="entry name" value="HemY_N"/>
    <property type="match status" value="1"/>
</dbReference>
<evidence type="ECO:0000259" key="7">
    <source>
        <dbReference type="Pfam" id="PF07219"/>
    </source>
</evidence>
<gene>
    <name evidence="8" type="ORF">FKG95_13570</name>
</gene>
<evidence type="ECO:0000256" key="3">
    <source>
        <dbReference type="ARBA" id="ARBA00022989"/>
    </source>
</evidence>
<evidence type="ECO:0000256" key="6">
    <source>
        <dbReference type="SAM" id="Phobius"/>
    </source>
</evidence>
<keyword evidence="2 6" id="KW-0812">Transmembrane</keyword>
<organism evidence="8 9">
    <name type="scientific">Denitrobaculum tricleocarpae</name>
    <dbReference type="NCBI Taxonomy" id="2591009"/>
    <lineage>
        <taxon>Bacteria</taxon>
        <taxon>Pseudomonadati</taxon>
        <taxon>Pseudomonadota</taxon>
        <taxon>Alphaproteobacteria</taxon>
        <taxon>Rhodospirillales</taxon>
        <taxon>Rhodospirillaceae</taxon>
        <taxon>Denitrobaculum</taxon>
    </lineage>
</organism>
<keyword evidence="9" id="KW-1185">Reference proteome</keyword>
<comment type="subcellular location">
    <subcellularLocation>
        <location evidence="1">Membrane</location>
    </subcellularLocation>
</comment>
<evidence type="ECO:0000256" key="4">
    <source>
        <dbReference type="ARBA" id="ARBA00023136"/>
    </source>
</evidence>
<evidence type="ECO:0000313" key="8">
    <source>
        <dbReference type="EMBL" id="TQV79730.1"/>
    </source>
</evidence>